<protein>
    <submittedName>
        <fullName evidence="2">Uncharacterized protein</fullName>
    </submittedName>
</protein>
<dbReference type="RefSeq" id="WP_075625832.1">
    <property type="nucleotide sequence ID" value="NZ_FOAM01000014.1"/>
</dbReference>
<evidence type="ECO:0000313" key="3">
    <source>
        <dbReference type="Proteomes" id="UP000186364"/>
    </source>
</evidence>
<dbReference type="EMBL" id="MKIP01000028">
    <property type="protein sequence ID" value="OLP62073.1"/>
    <property type="molecule type" value="Genomic_DNA"/>
</dbReference>
<organism evidence="2 3">
    <name type="scientific">Xaviernesmea oryzae</name>
    <dbReference type="NCBI Taxonomy" id="464029"/>
    <lineage>
        <taxon>Bacteria</taxon>
        <taxon>Pseudomonadati</taxon>
        <taxon>Pseudomonadota</taxon>
        <taxon>Alphaproteobacteria</taxon>
        <taxon>Hyphomicrobiales</taxon>
        <taxon>Rhizobiaceae</taxon>
        <taxon>Rhizobium/Agrobacterium group</taxon>
        <taxon>Xaviernesmea</taxon>
    </lineage>
</organism>
<sequence length="61" mass="6627">MSTRSFFFAFTYAAATLLFVSLAYLTAPMAPTVSMSSVELPKTNRVLPGAEQGGFLEERFG</sequence>
<comment type="caution">
    <text evidence="2">The sequence shown here is derived from an EMBL/GenBank/DDBJ whole genome shotgun (WGS) entry which is preliminary data.</text>
</comment>
<dbReference type="AlphaFoldDB" id="A0A1Q9B229"/>
<reference evidence="2 3" key="1">
    <citation type="submission" date="2016-09" db="EMBL/GenBank/DDBJ databases">
        <title>Rhizobium sp. nov., a novel species isolated from the rice rhizosphere.</title>
        <authorList>
            <person name="Zhao J."/>
            <person name="Zhang X."/>
        </authorList>
    </citation>
    <scope>NUCLEOTIDE SEQUENCE [LARGE SCALE GENOMIC DNA]</scope>
    <source>
        <strain evidence="2 3">1.7048</strain>
    </source>
</reference>
<proteinExistence type="predicted"/>
<keyword evidence="1" id="KW-1133">Transmembrane helix</keyword>
<keyword evidence="1" id="KW-0812">Transmembrane</keyword>
<name>A0A1Q9B229_9HYPH</name>
<evidence type="ECO:0000256" key="1">
    <source>
        <dbReference type="SAM" id="Phobius"/>
    </source>
</evidence>
<keyword evidence="1" id="KW-0472">Membrane</keyword>
<feature type="transmembrane region" description="Helical" evidence="1">
    <location>
        <begin position="6"/>
        <end position="27"/>
    </location>
</feature>
<evidence type="ECO:0000313" key="2">
    <source>
        <dbReference type="EMBL" id="OLP62073.1"/>
    </source>
</evidence>
<accession>A0A1Q9B229</accession>
<dbReference type="Proteomes" id="UP000186364">
    <property type="component" value="Unassembled WGS sequence"/>
</dbReference>
<keyword evidence="3" id="KW-1185">Reference proteome</keyword>
<gene>
    <name evidence="2" type="ORF">BJF93_01065</name>
</gene>